<dbReference type="AlphaFoldDB" id="E1ZIU5"/>
<sequence length="332" mass="35568">MTLLLRHSLPIADSRKILLQFCQSFLAGCTASCGAVALTNPLDVVRTRLELQGELAKGGAQIYHGAIRGLGKMVRQEGPTVLFRGLKPAFAFQIAVNGTRLGTFIPLRKWLVEQTREHEVDPFFISLLAGSLSGMVGAAIGTPFQLIKTRMQAAASGAIRQPYRGLGHALASIVANEGVFGLYRGAHLNMVKIAVASAIQLAVFDGVKARLHQEQQWGREHPTAALLVSAMCAGLAVTAVVQPVDVITTRLWNQQVVNGVGTLYRNAWECAAKTVLAEGPQALYKGCTAHFLRAGPHTVLTLLLLDRMQRALGLHPAQQPVAGGAKRPPLGK</sequence>
<evidence type="ECO:0000256" key="4">
    <source>
        <dbReference type="ARBA" id="ARBA00022692"/>
    </source>
</evidence>
<evidence type="ECO:0008006" key="14">
    <source>
        <dbReference type="Google" id="ProtNLM"/>
    </source>
</evidence>
<evidence type="ECO:0000256" key="7">
    <source>
        <dbReference type="ARBA" id="ARBA00022989"/>
    </source>
</evidence>
<keyword evidence="4 10" id="KW-0812">Transmembrane</keyword>
<keyword evidence="6" id="KW-0999">Mitochondrion inner membrane</keyword>
<comment type="similarity">
    <text evidence="2 11">Belongs to the mitochondrial carrier (TC 2.A.29) family.</text>
</comment>
<evidence type="ECO:0000313" key="13">
    <source>
        <dbReference type="Proteomes" id="UP000008141"/>
    </source>
</evidence>
<accession>E1ZIU5</accession>
<dbReference type="eggNOG" id="KOG0755">
    <property type="taxonomic scope" value="Eukaryota"/>
</dbReference>
<feature type="repeat" description="Solcar" evidence="10">
    <location>
        <begin position="221"/>
        <end position="311"/>
    </location>
</feature>
<comment type="subcellular location">
    <subcellularLocation>
        <location evidence="1">Mitochondrion inner membrane</location>
        <topology evidence="1">Multi-pass membrane protein</topology>
    </subcellularLocation>
</comment>
<feature type="repeat" description="Solcar" evidence="10">
    <location>
        <begin position="121"/>
        <end position="210"/>
    </location>
</feature>
<evidence type="ECO:0000256" key="6">
    <source>
        <dbReference type="ARBA" id="ARBA00022792"/>
    </source>
</evidence>
<keyword evidence="3 11" id="KW-0813">Transport</keyword>
<dbReference type="SUPFAM" id="SSF103506">
    <property type="entry name" value="Mitochondrial carrier"/>
    <property type="match status" value="1"/>
</dbReference>
<keyword evidence="5" id="KW-0677">Repeat</keyword>
<dbReference type="RefSeq" id="XP_005846497.1">
    <property type="nucleotide sequence ID" value="XM_005846435.1"/>
</dbReference>
<protein>
    <recommendedName>
        <fullName evidence="14">Mitochondrial carrier protein</fullName>
    </recommendedName>
</protein>
<dbReference type="STRING" id="554065.E1ZIU5"/>
<dbReference type="PANTHER" id="PTHR45928:SF1">
    <property type="entry name" value="RE38146P"/>
    <property type="match status" value="1"/>
</dbReference>
<feature type="repeat" description="Solcar" evidence="10">
    <location>
        <begin position="19"/>
        <end position="110"/>
    </location>
</feature>
<dbReference type="Gene3D" id="1.50.40.10">
    <property type="entry name" value="Mitochondrial carrier domain"/>
    <property type="match status" value="1"/>
</dbReference>
<dbReference type="EMBL" id="GL433848">
    <property type="protein sequence ID" value="EFN54395.1"/>
    <property type="molecule type" value="Genomic_DNA"/>
</dbReference>
<dbReference type="PANTHER" id="PTHR45928">
    <property type="entry name" value="RE38146P"/>
    <property type="match status" value="1"/>
</dbReference>
<dbReference type="GO" id="GO:0005743">
    <property type="term" value="C:mitochondrial inner membrane"/>
    <property type="evidence" value="ECO:0007669"/>
    <property type="project" value="UniProtKB-SubCell"/>
</dbReference>
<dbReference type="Pfam" id="PF00153">
    <property type="entry name" value="Mito_carr"/>
    <property type="match status" value="3"/>
</dbReference>
<proteinExistence type="inferred from homology"/>
<evidence type="ECO:0000313" key="12">
    <source>
        <dbReference type="EMBL" id="EFN54395.1"/>
    </source>
</evidence>
<dbReference type="PROSITE" id="PS51257">
    <property type="entry name" value="PROKAR_LIPOPROTEIN"/>
    <property type="match status" value="1"/>
</dbReference>
<evidence type="ECO:0000256" key="11">
    <source>
        <dbReference type="RuleBase" id="RU000488"/>
    </source>
</evidence>
<evidence type="ECO:0000256" key="3">
    <source>
        <dbReference type="ARBA" id="ARBA00022448"/>
    </source>
</evidence>
<dbReference type="KEGG" id="cvr:CHLNCDRAFT_24985"/>
<keyword evidence="9 10" id="KW-0472">Membrane</keyword>
<dbReference type="InterPro" id="IPR051508">
    <property type="entry name" value="Mito_Carrier_Antiporter"/>
</dbReference>
<evidence type="ECO:0000256" key="10">
    <source>
        <dbReference type="PROSITE-ProRule" id="PRU00282"/>
    </source>
</evidence>
<evidence type="ECO:0000256" key="8">
    <source>
        <dbReference type="ARBA" id="ARBA00023128"/>
    </source>
</evidence>
<evidence type="ECO:0000256" key="9">
    <source>
        <dbReference type="ARBA" id="ARBA00023136"/>
    </source>
</evidence>
<keyword evidence="13" id="KW-1185">Reference proteome</keyword>
<reference evidence="12 13" key="1">
    <citation type="journal article" date="2010" name="Plant Cell">
        <title>The Chlorella variabilis NC64A genome reveals adaptation to photosymbiosis, coevolution with viruses, and cryptic sex.</title>
        <authorList>
            <person name="Blanc G."/>
            <person name="Duncan G."/>
            <person name="Agarkova I."/>
            <person name="Borodovsky M."/>
            <person name="Gurnon J."/>
            <person name="Kuo A."/>
            <person name="Lindquist E."/>
            <person name="Lucas S."/>
            <person name="Pangilinan J."/>
            <person name="Polle J."/>
            <person name="Salamov A."/>
            <person name="Terry A."/>
            <person name="Yamada T."/>
            <person name="Dunigan D.D."/>
            <person name="Grigoriev I.V."/>
            <person name="Claverie J.M."/>
            <person name="Van Etten J.L."/>
        </authorList>
    </citation>
    <scope>NUCLEOTIDE SEQUENCE [LARGE SCALE GENOMIC DNA]</scope>
    <source>
        <strain evidence="12 13">NC64A</strain>
    </source>
</reference>
<keyword evidence="8" id="KW-0496">Mitochondrion</keyword>
<gene>
    <name evidence="12" type="ORF">CHLNCDRAFT_24985</name>
</gene>
<name>E1ZIU5_CHLVA</name>
<keyword evidence="7" id="KW-1133">Transmembrane helix</keyword>
<dbReference type="PROSITE" id="PS50920">
    <property type="entry name" value="SOLCAR"/>
    <property type="match status" value="3"/>
</dbReference>
<evidence type="ECO:0000256" key="5">
    <source>
        <dbReference type="ARBA" id="ARBA00022737"/>
    </source>
</evidence>
<evidence type="ECO:0000256" key="1">
    <source>
        <dbReference type="ARBA" id="ARBA00004448"/>
    </source>
</evidence>
<dbReference type="OMA" id="GFYDPMR"/>
<dbReference type="InterPro" id="IPR023395">
    <property type="entry name" value="MCP_dom_sf"/>
</dbReference>
<evidence type="ECO:0000256" key="2">
    <source>
        <dbReference type="ARBA" id="ARBA00006375"/>
    </source>
</evidence>
<organism evidence="13">
    <name type="scientific">Chlorella variabilis</name>
    <name type="common">Green alga</name>
    <dbReference type="NCBI Taxonomy" id="554065"/>
    <lineage>
        <taxon>Eukaryota</taxon>
        <taxon>Viridiplantae</taxon>
        <taxon>Chlorophyta</taxon>
        <taxon>core chlorophytes</taxon>
        <taxon>Trebouxiophyceae</taxon>
        <taxon>Chlorellales</taxon>
        <taxon>Chlorellaceae</taxon>
        <taxon>Chlorella clade</taxon>
        <taxon>Chlorella</taxon>
    </lineage>
</organism>
<dbReference type="GeneID" id="17353806"/>
<dbReference type="Proteomes" id="UP000008141">
    <property type="component" value="Unassembled WGS sequence"/>
</dbReference>
<dbReference type="OrthoDB" id="6703404at2759"/>
<dbReference type="InterPro" id="IPR018108">
    <property type="entry name" value="MCP_transmembrane"/>
</dbReference>
<dbReference type="InParanoid" id="E1ZIU5"/>